<protein>
    <recommendedName>
        <fullName evidence="3">Methyltransferase</fullName>
        <ecNumber evidence="3">2.1.1.-</ecNumber>
    </recommendedName>
</protein>
<feature type="domain" description="DNA methylase N-4/N-6" evidence="4">
    <location>
        <begin position="27"/>
        <end position="110"/>
    </location>
</feature>
<keyword evidence="6" id="KW-1185">Reference proteome</keyword>
<dbReference type="InterPro" id="IPR029063">
    <property type="entry name" value="SAM-dependent_MTases_sf"/>
</dbReference>
<dbReference type="Proteomes" id="UP000530928">
    <property type="component" value="Unassembled WGS sequence"/>
</dbReference>
<evidence type="ECO:0000256" key="3">
    <source>
        <dbReference type="RuleBase" id="RU362026"/>
    </source>
</evidence>
<dbReference type="Gene3D" id="3.40.50.150">
    <property type="entry name" value="Vaccinia Virus protein VP39"/>
    <property type="match status" value="2"/>
</dbReference>
<comment type="caution">
    <text evidence="5">The sequence shown here is derived from an EMBL/GenBank/DDBJ whole genome shotgun (WGS) entry which is preliminary data.</text>
</comment>
<keyword evidence="2" id="KW-0808">Transferase</keyword>
<evidence type="ECO:0000313" key="5">
    <source>
        <dbReference type="EMBL" id="MBA2897654.1"/>
    </source>
</evidence>
<dbReference type="GO" id="GO:0032259">
    <property type="term" value="P:methylation"/>
    <property type="evidence" value="ECO:0007669"/>
    <property type="project" value="UniProtKB-KW"/>
</dbReference>
<dbReference type="SUPFAM" id="SSF53335">
    <property type="entry name" value="S-adenosyl-L-methionine-dependent methyltransferases"/>
    <property type="match status" value="1"/>
</dbReference>
<dbReference type="RefSeq" id="WP_181616344.1">
    <property type="nucleotide sequence ID" value="NZ_BAABAM010000014.1"/>
</dbReference>
<comment type="similarity">
    <text evidence="3">Belongs to the N(4)/N(6)-methyltransferase family.</text>
</comment>
<dbReference type="PRINTS" id="PR00508">
    <property type="entry name" value="S21N4MTFRASE"/>
</dbReference>
<organism evidence="5 6">
    <name type="scientific">Nonomuraea soli</name>
    <dbReference type="NCBI Taxonomy" id="1032476"/>
    <lineage>
        <taxon>Bacteria</taxon>
        <taxon>Bacillati</taxon>
        <taxon>Actinomycetota</taxon>
        <taxon>Actinomycetes</taxon>
        <taxon>Streptosporangiales</taxon>
        <taxon>Streptosporangiaceae</taxon>
        <taxon>Nonomuraea</taxon>
    </lineage>
</organism>
<reference evidence="5 6" key="1">
    <citation type="submission" date="2020-07" db="EMBL/GenBank/DDBJ databases">
        <title>Genomic Encyclopedia of Type Strains, Phase IV (KMG-IV): sequencing the most valuable type-strain genomes for metagenomic binning, comparative biology and taxonomic classification.</title>
        <authorList>
            <person name="Goeker M."/>
        </authorList>
    </citation>
    <scope>NUCLEOTIDE SEQUENCE [LARGE SCALE GENOMIC DNA]</scope>
    <source>
        <strain evidence="5 6">DSM 45533</strain>
    </source>
</reference>
<sequence length="320" mass="34273">MIDPTKGQPVTEAANGTTAAEAAVTSTASVWATGQHPSRVQRRDRYLPESMEHPGKMLPSIAARVVGTYTVPGELVVDPMCGIGTTLVEATHLGRHAAGVEYEERWARLAVANLGHARKHGAEGFGRVVCGDSRNIARLLPGLAGRAALVLTSPPYGTYTHGHIRSTRDTGQPGVRKWNHHYSADRGNLAHQQLPVLLEGFGRILDGSVDLLRPGGVVAITVRPYRVRGELVDLPGLVHEVARQAGLAFADRIVCLLCGLGDGVLLNRASFFQLHEARKAWARGLPVHAVAHEDLLVFRKPVVPAPRVPGSGARDSGEPH</sequence>
<dbReference type="GO" id="GO:0003677">
    <property type="term" value="F:DNA binding"/>
    <property type="evidence" value="ECO:0007669"/>
    <property type="project" value="InterPro"/>
</dbReference>
<evidence type="ECO:0000256" key="2">
    <source>
        <dbReference type="ARBA" id="ARBA00022679"/>
    </source>
</evidence>
<evidence type="ECO:0000313" key="6">
    <source>
        <dbReference type="Proteomes" id="UP000530928"/>
    </source>
</evidence>
<dbReference type="InterPro" id="IPR001091">
    <property type="entry name" value="RM_Methyltransferase"/>
</dbReference>
<dbReference type="GO" id="GO:0008170">
    <property type="term" value="F:N-methyltransferase activity"/>
    <property type="evidence" value="ECO:0007669"/>
    <property type="project" value="InterPro"/>
</dbReference>
<gene>
    <name evidence="5" type="ORF">HNR30_009056</name>
</gene>
<dbReference type="EC" id="2.1.1.-" evidence="3"/>
<dbReference type="Pfam" id="PF01555">
    <property type="entry name" value="N6_N4_Mtase"/>
    <property type="match status" value="1"/>
</dbReference>
<dbReference type="AlphaFoldDB" id="A0A7W0HVW4"/>
<dbReference type="EMBL" id="JACDUR010000012">
    <property type="protein sequence ID" value="MBA2897654.1"/>
    <property type="molecule type" value="Genomic_DNA"/>
</dbReference>
<proteinExistence type="inferred from homology"/>
<name>A0A7W0HVW4_9ACTN</name>
<evidence type="ECO:0000259" key="4">
    <source>
        <dbReference type="Pfam" id="PF01555"/>
    </source>
</evidence>
<evidence type="ECO:0000256" key="1">
    <source>
        <dbReference type="ARBA" id="ARBA00022603"/>
    </source>
</evidence>
<dbReference type="InterPro" id="IPR002941">
    <property type="entry name" value="DNA_methylase_N4/N6"/>
</dbReference>
<accession>A0A7W0HVW4</accession>
<keyword evidence="1" id="KW-0489">Methyltransferase</keyword>